<proteinExistence type="predicted"/>
<evidence type="ECO:0000313" key="1">
    <source>
        <dbReference type="EMBL" id="KXA95340.1"/>
    </source>
</evidence>
<sequence>MFLIGKLENLPSFYRGRIFFHSNRKITPPLSNSEPLKRIIQKPEVDTIIIVLVSEVEFKDKGEV</sequence>
<name>A0A133UMK3_9EURY</name>
<accession>A0A133UMK3</accession>
<organism evidence="1 2">
    <name type="scientific">candidate division MSBL1 archaeon SCGC-AAA259I07</name>
    <dbReference type="NCBI Taxonomy" id="1698266"/>
    <lineage>
        <taxon>Archaea</taxon>
        <taxon>Methanobacteriati</taxon>
        <taxon>Methanobacteriota</taxon>
        <taxon>candidate division MSBL1</taxon>
    </lineage>
</organism>
<dbReference type="AlphaFoldDB" id="A0A133UMK3"/>
<dbReference type="Proteomes" id="UP000070155">
    <property type="component" value="Unassembled WGS sequence"/>
</dbReference>
<gene>
    <name evidence="1" type="ORF">AKJ36_00915</name>
</gene>
<protein>
    <submittedName>
        <fullName evidence="1">Uncharacterized protein</fullName>
    </submittedName>
</protein>
<dbReference type="EMBL" id="LHXQ01000007">
    <property type="protein sequence ID" value="KXA95340.1"/>
    <property type="molecule type" value="Genomic_DNA"/>
</dbReference>
<reference evidence="1 2" key="1">
    <citation type="journal article" date="2016" name="Sci. Rep.">
        <title>Metabolic traits of an uncultured archaeal lineage -MSBL1- from brine pools of the Red Sea.</title>
        <authorList>
            <person name="Mwirichia R."/>
            <person name="Alam I."/>
            <person name="Rashid M."/>
            <person name="Vinu M."/>
            <person name="Ba-Alawi W."/>
            <person name="Anthony Kamau A."/>
            <person name="Kamanda Ngugi D."/>
            <person name="Goker M."/>
            <person name="Klenk H.P."/>
            <person name="Bajic V."/>
            <person name="Stingl U."/>
        </authorList>
    </citation>
    <scope>NUCLEOTIDE SEQUENCE [LARGE SCALE GENOMIC DNA]</scope>
    <source>
        <strain evidence="1">SCGC-AAA259I07</strain>
    </source>
</reference>
<keyword evidence="2" id="KW-1185">Reference proteome</keyword>
<evidence type="ECO:0000313" key="2">
    <source>
        <dbReference type="Proteomes" id="UP000070155"/>
    </source>
</evidence>
<comment type="caution">
    <text evidence="1">The sequence shown here is derived from an EMBL/GenBank/DDBJ whole genome shotgun (WGS) entry which is preliminary data.</text>
</comment>